<keyword evidence="2" id="KW-1185">Reference proteome</keyword>
<dbReference type="VEuPathDB" id="VectorBase:GPAI014180"/>
<proteinExistence type="predicted"/>
<dbReference type="AlphaFoldDB" id="A0A1A9ZGS3"/>
<dbReference type="EnsemblMetazoa" id="GPAI014180-RA">
    <property type="protein sequence ID" value="GPAI014180-PA"/>
    <property type="gene ID" value="GPAI014180"/>
</dbReference>
<organism evidence="1 2">
    <name type="scientific">Glossina pallidipes</name>
    <name type="common">Tsetse fly</name>
    <dbReference type="NCBI Taxonomy" id="7398"/>
    <lineage>
        <taxon>Eukaryota</taxon>
        <taxon>Metazoa</taxon>
        <taxon>Ecdysozoa</taxon>
        <taxon>Arthropoda</taxon>
        <taxon>Hexapoda</taxon>
        <taxon>Insecta</taxon>
        <taxon>Pterygota</taxon>
        <taxon>Neoptera</taxon>
        <taxon>Endopterygota</taxon>
        <taxon>Diptera</taxon>
        <taxon>Brachycera</taxon>
        <taxon>Muscomorpha</taxon>
        <taxon>Hippoboscoidea</taxon>
        <taxon>Glossinidae</taxon>
        <taxon>Glossina</taxon>
    </lineage>
</organism>
<evidence type="ECO:0000313" key="2">
    <source>
        <dbReference type="Proteomes" id="UP000092445"/>
    </source>
</evidence>
<evidence type="ECO:0000313" key="1">
    <source>
        <dbReference type="EnsemblMetazoa" id="GPAI014180-PA"/>
    </source>
</evidence>
<dbReference type="Proteomes" id="UP000092445">
    <property type="component" value="Unassembled WGS sequence"/>
</dbReference>
<name>A0A1A9ZGS3_GLOPL</name>
<accession>A0A1A9ZGS3</accession>
<reference evidence="1" key="2">
    <citation type="submission" date="2020-05" db="UniProtKB">
        <authorList>
            <consortium name="EnsemblMetazoa"/>
        </authorList>
    </citation>
    <scope>IDENTIFICATION</scope>
    <source>
        <strain evidence="1">IAEA</strain>
    </source>
</reference>
<sequence length="154" mass="18280">MAGVPFVLYSISVRYEHMQMIRGGSKERADRLTFADMLSDTTLNNEDKILLVTFRWFLLNPLSFFIQCKFIEFMINDGFNAQQRKKQNKLRTDFLCRLRNMQKEIKLKLQIVEESVMVAGVEHTYSRSCTYKYEHSCDDDEMIKSGRKIVKYYC</sequence>
<reference evidence="2" key="1">
    <citation type="submission" date="2014-03" db="EMBL/GenBank/DDBJ databases">
        <authorList>
            <person name="Aksoy S."/>
            <person name="Warren W."/>
            <person name="Wilson R.K."/>
        </authorList>
    </citation>
    <scope>NUCLEOTIDE SEQUENCE [LARGE SCALE GENOMIC DNA]</scope>
    <source>
        <strain evidence="2">IAEA</strain>
    </source>
</reference>
<protein>
    <submittedName>
        <fullName evidence="1">Uncharacterized protein</fullName>
    </submittedName>
</protein>